<keyword evidence="2" id="KW-1185">Reference proteome</keyword>
<reference evidence="1 2" key="1">
    <citation type="submission" date="2024-04" db="EMBL/GenBank/DDBJ databases">
        <authorList>
            <person name="Rising A."/>
            <person name="Reimegard J."/>
            <person name="Sonavane S."/>
            <person name="Akerstrom W."/>
            <person name="Nylinder S."/>
            <person name="Hedman E."/>
            <person name="Kallberg Y."/>
        </authorList>
    </citation>
    <scope>NUCLEOTIDE SEQUENCE [LARGE SCALE GENOMIC DNA]</scope>
</reference>
<proteinExistence type="predicted"/>
<protein>
    <submittedName>
        <fullName evidence="1">Uncharacterized protein</fullName>
    </submittedName>
</protein>
<dbReference type="EMBL" id="CAXIEN010000176">
    <property type="protein sequence ID" value="CAL1284147.1"/>
    <property type="molecule type" value="Genomic_DNA"/>
</dbReference>
<gene>
    <name evidence="1" type="ORF">LARSCL_LOCUS12994</name>
</gene>
<evidence type="ECO:0000313" key="2">
    <source>
        <dbReference type="Proteomes" id="UP001497382"/>
    </source>
</evidence>
<dbReference type="Proteomes" id="UP001497382">
    <property type="component" value="Unassembled WGS sequence"/>
</dbReference>
<dbReference type="AlphaFoldDB" id="A0AAV2AKC5"/>
<accession>A0AAV2AKC5</accession>
<sequence>MLPKDVLITLLVFLTSSLVPGETFLFPLLFPVSIKITIHSHHKPPPPKPKPDYHFSSIPVYKEVVVKGSPDFSGAGGYKQSYGDGHKYSTSYGDGHLKVYTEEPYVQKGYGTGSHQPISHYAELSFSAGNYKNTDHHDINKGTKFIVTQEPHYKGAPYENNKHAPETHYVAQTPEGHYKGTNYETLGGHYKGTDYQAPEGHYKGTNYEVPEDHYKGTNYQSPEGHYKGTSYHEPEGHHKGTNYQAPEGHYKGTNYKVPQGHYKGTDHAIPEEHDQAYGRRKKKVFPKNHSFIKQVSGYKITDYLPNKIQQDPYQDDGKGGYVSHVAIPPKVEPGHSYADIEAAHKAKHIPKAYDSKQYADLGAHQFKVQQDYSDQADYLDDSLPAYKYPPTRVYSQRSGLVDPAEPTQYAGYGTTFYGDSYARIIYNPKDWKLSIRAYRH</sequence>
<comment type="caution">
    <text evidence="1">The sequence shown here is derived from an EMBL/GenBank/DDBJ whole genome shotgun (WGS) entry which is preliminary data.</text>
</comment>
<name>A0AAV2AKC5_9ARAC</name>
<evidence type="ECO:0000313" key="1">
    <source>
        <dbReference type="EMBL" id="CAL1284147.1"/>
    </source>
</evidence>
<organism evidence="1 2">
    <name type="scientific">Larinioides sclopetarius</name>
    <dbReference type="NCBI Taxonomy" id="280406"/>
    <lineage>
        <taxon>Eukaryota</taxon>
        <taxon>Metazoa</taxon>
        <taxon>Ecdysozoa</taxon>
        <taxon>Arthropoda</taxon>
        <taxon>Chelicerata</taxon>
        <taxon>Arachnida</taxon>
        <taxon>Araneae</taxon>
        <taxon>Araneomorphae</taxon>
        <taxon>Entelegynae</taxon>
        <taxon>Araneoidea</taxon>
        <taxon>Araneidae</taxon>
        <taxon>Larinioides</taxon>
    </lineage>
</organism>